<keyword evidence="3" id="KW-1185">Reference proteome</keyword>
<comment type="caution">
    <text evidence="2">The sequence shown here is derived from an EMBL/GenBank/DDBJ whole genome shotgun (WGS) entry which is preliminary data.</text>
</comment>
<keyword evidence="1" id="KW-1133">Transmembrane helix</keyword>
<gene>
    <name evidence="2" type="ORF">PTZ04_00720</name>
</gene>
<evidence type="ECO:0000313" key="2">
    <source>
        <dbReference type="EMBL" id="MDE1468765.1"/>
    </source>
</evidence>
<dbReference type="Pfam" id="PF20599">
    <property type="entry name" value="DUF6796"/>
    <property type="match status" value="1"/>
</dbReference>
<feature type="transmembrane region" description="Helical" evidence="1">
    <location>
        <begin position="6"/>
        <end position="25"/>
    </location>
</feature>
<keyword evidence="1" id="KW-0472">Membrane</keyword>
<feature type="transmembrane region" description="Helical" evidence="1">
    <location>
        <begin position="168"/>
        <end position="186"/>
    </location>
</feature>
<sequence>MITVFGILGILGGVLCACGDLFLDLKGKDNQKLGRYQFIESSWEKMAGWRFKVSILFAMAGVPLYFLGLTAMAAQLAKANAAFGLAFWIISLVGCIGGFFIHALLCLTPVIYKILIKKTGFEFTETVLNQMFETIRLPFYLMFILLVGVTSLMLCCAVFAGWLAIPPMMLLLTPLCLMLIGITLRCIKPGWFYDLPGIIMPSMGLAMIGLMAVVAG</sequence>
<evidence type="ECO:0000256" key="1">
    <source>
        <dbReference type="SAM" id="Phobius"/>
    </source>
</evidence>
<protein>
    <submittedName>
        <fullName evidence="2">Uncharacterized protein</fullName>
    </submittedName>
</protein>
<dbReference type="RefSeq" id="WP_227205635.1">
    <property type="nucleotide sequence ID" value="NZ_JAJCLO010000002.1"/>
</dbReference>
<evidence type="ECO:0000313" key="3">
    <source>
        <dbReference type="Proteomes" id="UP001215087"/>
    </source>
</evidence>
<keyword evidence="1" id="KW-0812">Transmembrane</keyword>
<organism evidence="2 3">
    <name type="scientific">Eubacterium limosum</name>
    <dbReference type="NCBI Taxonomy" id="1736"/>
    <lineage>
        <taxon>Bacteria</taxon>
        <taxon>Bacillati</taxon>
        <taxon>Bacillota</taxon>
        <taxon>Clostridia</taxon>
        <taxon>Eubacteriales</taxon>
        <taxon>Eubacteriaceae</taxon>
        <taxon>Eubacterium</taxon>
    </lineage>
</organism>
<accession>A0ABT5UIN8</accession>
<dbReference type="InterPro" id="IPR046475">
    <property type="entry name" value="DUF6796"/>
</dbReference>
<feature type="transmembrane region" description="Helical" evidence="1">
    <location>
        <begin position="198"/>
        <end position="215"/>
    </location>
</feature>
<proteinExistence type="predicted"/>
<dbReference type="Proteomes" id="UP001215087">
    <property type="component" value="Unassembled WGS sequence"/>
</dbReference>
<reference evidence="2 3" key="1">
    <citation type="submission" date="2023-02" db="EMBL/GenBank/DDBJ databases">
        <title>Comparative genome analysis of Eubacterium limosum species.</title>
        <authorList>
            <person name="Bak J.E."/>
        </authorList>
    </citation>
    <scope>NUCLEOTIDE SEQUENCE [LARGE SCALE GENOMIC DNA]</scope>
    <source>
        <strain evidence="2 3">KGMB01548</strain>
    </source>
</reference>
<name>A0ABT5UIN8_EUBLI</name>
<feature type="transmembrane region" description="Helical" evidence="1">
    <location>
        <begin position="83"/>
        <end position="116"/>
    </location>
</feature>
<dbReference type="EMBL" id="JAQSVD010000001">
    <property type="protein sequence ID" value="MDE1468765.1"/>
    <property type="molecule type" value="Genomic_DNA"/>
</dbReference>
<feature type="transmembrane region" description="Helical" evidence="1">
    <location>
        <begin position="137"/>
        <end position="162"/>
    </location>
</feature>
<feature type="transmembrane region" description="Helical" evidence="1">
    <location>
        <begin position="55"/>
        <end position="77"/>
    </location>
</feature>